<protein>
    <submittedName>
        <fullName evidence="7">DEHA2F00396p</fullName>
    </submittedName>
</protein>
<dbReference type="eggNOG" id="KOG2820">
    <property type="taxonomic scope" value="Eukaryota"/>
</dbReference>
<reference evidence="8" key="1">
    <citation type="journal article" date="2014" name="Genome Announc.">
        <title>Draft genome sequence of the formaldehyde-resistant fungus Byssochlamys spectabilis No. 5 (anamorph Paecilomyces variotii No. 5) (NBRC109023).</title>
        <authorList>
            <person name="Oka T."/>
            <person name="Ekino K."/>
            <person name="Fukuda K."/>
            <person name="Nomura Y."/>
        </authorList>
    </citation>
    <scope>NUCLEOTIDE SEQUENCE [LARGE SCALE GENOMIC DNA]</scope>
    <source>
        <strain evidence="8">No. 5 / NBRC 109023</strain>
    </source>
</reference>
<dbReference type="Proteomes" id="UP000018001">
    <property type="component" value="Unassembled WGS sequence"/>
</dbReference>
<dbReference type="OrthoDB" id="2219495at2759"/>
<sequence>MASIPLGLTPPVEDGTSVDTTRCIRADYADPIYAELATEAQKKIEADPELSKFNFKQGMTFACDGMLCRFFNIWKKGMKNVKSRQEPSSVVEMSSAEQVFRRIHRPIAEPVPEIELGREHHWNIGYCNLEDAFIDVTECVRIYYERCLAAPSISFRCGVAVSPVGVTLEDGSTINDRHHLVAAGAWSNILVYLEGLTYSSAIEIAWLKVSDEETQKWKNMSITTNLSSGFNILPPYSGEIKCLRRSAGYCNTIVIPQPEDASKPIERSFPRTIVTNPTDVIPEEAERALRDNLSEIMPPLAKREFDRTKLCWMSQTPSADFIIAPHPCIENIHVATGGSAHAWKFLPIIGDLVVDSMTGRLKHELKEKWAWGHRGSDGGNAPRIDDKAKELRDVVRSQYPLEEFEFIAVQNKGY</sequence>
<dbReference type="InParanoid" id="V5FDP3"/>
<dbReference type="GO" id="GO:0050660">
    <property type="term" value="F:flavin adenine dinucleotide binding"/>
    <property type="evidence" value="ECO:0007669"/>
    <property type="project" value="InterPro"/>
</dbReference>
<dbReference type="PANTHER" id="PTHR10961">
    <property type="entry name" value="PEROXISOMAL SARCOSINE OXIDASE"/>
    <property type="match status" value="1"/>
</dbReference>
<dbReference type="SUPFAM" id="SSF51905">
    <property type="entry name" value="FAD/NAD(P)-binding domain"/>
    <property type="match status" value="1"/>
</dbReference>
<comment type="caution">
    <text evidence="7">The sequence shown here is derived from an EMBL/GenBank/DDBJ whole genome shotgun (WGS) entry which is preliminary data.</text>
</comment>
<dbReference type="InterPro" id="IPR045170">
    <property type="entry name" value="MTOX"/>
</dbReference>
<dbReference type="Pfam" id="PF01266">
    <property type="entry name" value="DAO"/>
    <property type="match status" value="1"/>
</dbReference>
<proteinExistence type="inferred from homology"/>
<organism evidence="7 8">
    <name type="scientific">Byssochlamys spectabilis (strain No. 5 / NBRC 109023)</name>
    <name type="common">Paecilomyces variotii</name>
    <dbReference type="NCBI Taxonomy" id="1356009"/>
    <lineage>
        <taxon>Eukaryota</taxon>
        <taxon>Fungi</taxon>
        <taxon>Dikarya</taxon>
        <taxon>Ascomycota</taxon>
        <taxon>Pezizomycotina</taxon>
        <taxon>Eurotiomycetes</taxon>
        <taxon>Eurotiomycetidae</taxon>
        <taxon>Eurotiales</taxon>
        <taxon>Thermoascaceae</taxon>
        <taxon>Paecilomyces</taxon>
    </lineage>
</organism>
<dbReference type="InterPro" id="IPR036188">
    <property type="entry name" value="FAD/NAD-bd_sf"/>
</dbReference>
<evidence type="ECO:0000256" key="5">
    <source>
        <dbReference type="ARBA" id="ARBA00023002"/>
    </source>
</evidence>
<dbReference type="Gene3D" id="3.30.9.10">
    <property type="entry name" value="D-Amino Acid Oxidase, subunit A, domain 2"/>
    <property type="match status" value="1"/>
</dbReference>
<dbReference type="EMBL" id="BAUL01000126">
    <property type="protein sequence ID" value="GAD95414.1"/>
    <property type="molecule type" value="Genomic_DNA"/>
</dbReference>
<dbReference type="PANTHER" id="PTHR10961:SF46">
    <property type="entry name" value="PEROXISOMAL SARCOSINE OXIDASE"/>
    <property type="match status" value="1"/>
</dbReference>
<evidence type="ECO:0000256" key="4">
    <source>
        <dbReference type="ARBA" id="ARBA00022827"/>
    </source>
</evidence>
<evidence type="ECO:0000256" key="3">
    <source>
        <dbReference type="ARBA" id="ARBA00022630"/>
    </source>
</evidence>
<gene>
    <name evidence="7" type="ORF">PVAR5_4057</name>
</gene>
<evidence type="ECO:0000313" key="7">
    <source>
        <dbReference type="EMBL" id="GAD95414.1"/>
    </source>
</evidence>
<dbReference type="GO" id="GO:0008115">
    <property type="term" value="F:sarcosine oxidase activity"/>
    <property type="evidence" value="ECO:0007669"/>
    <property type="project" value="TreeGrafter"/>
</dbReference>
<evidence type="ECO:0000313" key="8">
    <source>
        <dbReference type="Proteomes" id="UP000018001"/>
    </source>
</evidence>
<dbReference type="InterPro" id="IPR006076">
    <property type="entry name" value="FAD-dep_OxRdtase"/>
</dbReference>
<keyword evidence="8" id="KW-1185">Reference proteome</keyword>
<name>V5FDP3_BYSSN</name>
<dbReference type="AlphaFoldDB" id="V5FDP3"/>
<accession>V5FDP3</accession>
<evidence type="ECO:0000259" key="6">
    <source>
        <dbReference type="Pfam" id="PF01266"/>
    </source>
</evidence>
<comment type="cofactor">
    <cofactor evidence="1">
        <name>FAD</name>
        <dbReference type="ChEBI" id="CHEBI:57692"/>
    </cofactor>
</comment>
<keyword evidence="3" id="KW-0285">Flavoprotein</keyword>
<keyword evidence="5" id="KW-0560">Oxidoreductase</keyword>
<feature type="domain" description="FAD dependent oxidoreductase" evidence="6">
    <location>
        <begin position="92"/>
        <end position="355"/>
    </location>
</feature>
<keyword evidence="4" id="KW-0274">FAD</keyword>
<comment type="similarity">
    <text evidence="2">Belongs to the MSOX/MTOX family.</text>
</comment>
<dbReference type="GO" id="GO:0050031">
    <property type="term" value="F:L-pipecolate oxidase activity"/>
    <property type="evidence" value="ECO:0007669"/>
    <property type="project" value="TreeGrafter"/>
</dbReference>
<dbReference type="Gene3D" id="3.50.50.60">
    <property type="entry name" value="FAD/NAD(P)-binding domain"/>
    <property type="match status" value="1"/>
</dbReference>
<evidence type="ECO:0000256" key="1">
    <source>
        <dbReference type="ARBA" id="ARBA00001974"/>
    </source>
</evidence>
<dbReference type="HOGENOM" id="CLU_007884_0_1_1"/>
<dbReference type="GO" id="GO:0004657">
    <property type="term" value="F:proline dehydrogenase activity"/>
    <property type="evidence" value="ECO:0007669"/>
    <property type="project" value="TreeGrafter"/>
</dbReference>
<evidence type="ECO:0000256" key="2">
    <source>
        <dbReference type="ARBA" id="ARBA00010989"/>
    </source>
</evidence>